<dbReference type="Proteomes" id="UP000295468">
    <property type="component" value="Unassembled WGS sequence"/>
</dbReference>
<name>A0A4R6TP78_9FLAO</name>
<dbReference type="EMBL" id="SNYI01000002">
    <property type="protein sequence ID" value="TDQ31415.1"/>
    <property type="molecule type" value="Genomic_DNA"/>
</dbReference>
<organism evidence="1 2">
    <name type="scientific">Zeaxanthinibacter enoshimensis</name>
    <dbReference type="NCBI Taxonomy" id="392009"/>
    <lineage>
        <taxon>Bacteria</taxon>
        <taxon>Pseudomonadati</taxon>
        <taxon>Bacteroidota</taxon>
        <taxon>Flavobacteriia</taxon>
        <taxon>Flavobacteriales</taxon>
        <taxon>Flavobacteriaceae</taxon>
        <taxon>Zeaxanthinibacter</taxon>
    </lineage>
</organism>
<keyword evidence="2" id="KW-1185">Reference proteome</keyword>
<gene>
    <name evidence="1" type="ORF">CLV82_2123</name>
</gene>
<comment type="caution">
    <text evidence="1">The sequence shown here is derived from an EMBL/GenBank/DDBJ whole genome shotgun (WGS) entry which is preliminary data.</text>
</comment>
<dbReference type="AlphaFoldDB" id="A0A4R6TP78"/>
<proteinExistence type="predicted"/>
<evidence type="ECO:0000313" key="1">
    <source>
        <dbReference type="EMBL" id="TDQ31415.1"/>
    </source>
</evidence>
<protein>
    <submittedName>
        <fullName evidence="1">Uncharacterized protein</fullName>
    </submittedName>
</protein>
<sequence length="33" mass="3885">MANDHQDQAAYLNFIEDLNEILMNFNINRLNCS</sequence>
<accession>A0A4R6TP78</accession>
<reference evidence="1 2" key="1">
    <citation type="submission" date="2019-03" db="EMBL/GenBank/DDBJ databases">
        <title>Genomic Encyclopedia of Archaeal and Bacterial Type Strains, Phase II (KMG-II): from individual species to whole genera.</title>
        <authorList>
            <person name="Goeker M."/>
        </authorList>
    </citation>
    <scope>NUCLEOTIDE SEQUENCE [LARGE SCALE GENOMIC DNA]</scope>
    <source>
        <strain evidence="1 2">DSM 18435</strain>
    </source>
</reference>
<evidence type="ECO:0000313" key="2">
    <source>
        <dbReference type="Proteomes" id="UP000295468"/>
    </source>
</evidence>